<accession>A0ABW1DL59</accession>
<organism evidence="1 2">
    <name type="scientific">Deinococcus petrolearius</name>
    <dbReference type="NCBI Taxonomy" id="1751295"/>
    <lineage>
        <taxon>Bacteria</taxon>
        <taxon>Thermotogati</taxon>
        <taxon>Deinococcota</taxon>
        <taxon>Deinococci</taxon>
        <taxon>Deinococcales</taxon>
        <taxon>Deinococcaceae</taxon>
        <taxon>Deinococcus</taxon>
    </lineage>
</organism>
<proteinExistence type="predicted"/>
<protein>
    <submittedName>
        <fullName evidence="1">Uncharacterized protein</fullName>
    </submittedName>
</protein>
<evidence type="ECO:0000313" key="1">
    <source>
        <dbReference type="EMBL" id="MFC5849443.1"/>
    </source>
</evidence>
<gene>
    <name evidence="1" type="ORF">ACFPQ6_14110</name>
</gene>
<dbReference type="EMBL" id="JBHSOH010000020">
    <property type="protein sequence ID" value="MFC5849443.1"/>
    <property type="molecule type" value="Genomic_DNA"/>
</dbReference>
<evidence type="ECO:0000313" key="2">
    <source>
        <dbReference type="Proteomes" id="UP001595979"/>
    </source>
</evidence>
<dbReference type="Proteomes" id="UP001595979">
    <property type="component" value="Unassembled WGS sequence"/>
</dbReference>
<comment type="caution">
    <text evidence="1">The sequence shown here is derived from an EMBL/GenBank/DDBJ whole genome shotgun (WGS) entry which is preliminary data.</text>
</comment>
<sequence length="325" mass="36454">MVKMLKKVLKFTSRLVAAASAIREEVFTATNRDLLGAASFHSLREVTHHTVPFIEKFYLHDLDAETRFYSRQVMEGREVSTHVGWEFGKVWQAQEDGENVYVRLHESDDDAIRAFGIYFDAAKQPTFTLNPQLLLRVDRMTFLAIFVLREKVSADYAFDAIAQALADAMKGDALPKTALIPLPGFVEADLRGETFRTHLATVSETEGYALTHLLSHYDAAHAARRGKTRTARATLKEILFEAHDAVQVKAGGEGFIHYISEVAVLAKLHGYSKVETLGFTQDIYTMIHPVLDPEQQEVFTEQVVRNAIHRAYASAPTSTPKTAEK</sequence>
<reference evidence="2" key="1">
    <citation type="journal article" date="2019" name="Int. J. Syst. Evol. Microbiol.">
        <title>The Global Catalogue of Microorganisms (GCM) 10K type strain sequencing project: providing services to taxonomists for standard genome sequencing and annotation.</title>
        <authorList>
            <consortium name="The Broad Institute Genomics Platform"/>
            <consortium name="The Broad Institute Genome Sequencing Center for Infectious Disease"/>
            <person name="Wu L."/>
            <person name="Ma J."/>
        </authorList>
    </citation>
    <scope>NUCLEOTIDE SEQUENCE [LARGE SCALE GENOMIC DNA]</scope>
    <source>
        <strain evidence="2">CGMCC 1.15053</strain>
    </source>
</reference>
<name>A0ABW1DL59_9DEIO</name>
<keyword evidence="2" id="KW-1185">Reference proteome</keyword>
<dbReference type="RefSeq" id="WP_380050590.1">
    <property type="nucleotide sequence ID" value="NZ_JBHSOH010000020.1"/>
</dbReference>